<name>A0AAN8G1B2_PATCE</name>
<gene>
    <name evidence="2" type="ORF">SNE40_022701</name>
</gene>
<protein>
    <recommendedName>
        <fullName evidence="4">EF-hand domain-containing protein</fullName>
    </recommendedName>
</protein>
<proteinExistence type="predicted"/>
<reference evidence="2 3" key="1">
    <citation type="submission" date="2024-01" db="EMBL/GenBank/DDBJ databases">
        <title>The genome of the rayed Mediterranean limpet Patella caerulea (Linnaeus, 1758).</title>
        <authorList>
            <person name="Anh-Thu Weber A."/>
            <person name="Halstead-Nussloch G."/>
        </authorList>
    </citation>
    <scope>NUCLEOTIDE SEQUENCE [LARGE SCALE GENOMIC DNA]</scope>
    <source>
        <strain evidence="2">AATW-2023a</strain>
        <tissue evidence="2">Whole specimen</tissue>
    </source>
</reference>
<keyword evidence="1" id="KW-0732">Signal</keyword>
<dbReference type="AlphaFoldDB" id="A0AAN8G1B2"/>
<feature type="signal peptide" evidence="1">
    <location>
        <begin position="1"/>
        <end position="18"/>
    </location>
</feature>
<sequence>MYLNLPLLGLLLIPAISARYIVLPGESMFSNQLTSHKRGIPNDLEKSQEMYYGKRSSDKFNHPQILTSDSTGVPITSLISTLFQLLQKVVDENGDDYLSSDELNVLQK</sequence>
<organism evidence="2 3">
    <name type="scientific">Patella caerulea</name>
    <name type="common">Rayed Mediterranean limpet</name>
    <dbReference type="NCBI Taxonomy" id="87958"/>
    <lineage>
        <taxon>Eukaryota</taxon>
        <taxon>Metazoa</taxon>
        <taxon>Spiralia</taxon>
        <taxon>Lophotrochozoa</taxon>
        <taxon>Mollusca</taxon>
        <taxon>Gastropoda</taxon>
        <taxon>Patellogastropoda</taxon>
        <taxon>Patelloidea</taxon>
        <taxon>Patellidae</taxon>
        <taxon>Patella</taxon>
    </lineage>
</organism>
<evidence type="ECO:0008006" key="4">
    <source>
        <dbReference type="Google" id="ProtNLM"/>
    </source>
</evidence>
<evidence type="ECO:0000256" key="1">
    <source>
        <dbReference type="SAM" id="SignalP"/>
    </source>
</evidence>
<comment type="caution">
    <text evidence="2">The sequence shown here is derived from an EMBL/GenBank/DDBJ whole genome shotgun (WGS) entry which is preliminary data.</text>
</comment>
<evidence type="ECO:0000313" key="3">
    <source>
        <dbReference type="Proteomes" id="UP001347796"/>
    </source>
</evidence>
<dbReference type="InterPro" id="IPR018247">
    <property type="entry name" value="EF_Hand_1_Ca_BS"/>
</dbReference>
<dbReference type="Proteomes" id="UP001347796">
    <property type="component" value="Unassembled WGS sequence"/>
</dbReference>
<accession>A0AAN8G1B2</accession>
<keyword evidence="3" id="KW-1185">Reference proteome</keyword>
<dbReference type="PROSITE" id="PS00018">
    <property type="entry name" value="EF_HAND_1"/>
    <property type="match status" value="1"/>
</dbReference>
<feature type="chain" id="PRO_5042838451" description="EF-hand domain-containing protein" evidence="1">
    <location>
        <begin position="19"/>
        <end position="108"/>
    </location>
</feature>
<evidence type="ECO:0000313" key="2">
    <source>
        <dbReference type="EMBL" id="KAK6165878.1"/>
    </source>
</evidence>
<dbReference type="EMBL" id="JAZGQO010000021">
    <property type="protein sequence ID" value="KAK6165878.1"/>
    <property type="molecule type" value="Genomic_DNA"/>
</dbReference>